<dbReference type="SMART" id="SM00700">
    <property type="entry name" value="JHBP"/>
    <property type="match status" value="1"/>
</dbReference>
<dbReference type="PANTHER" id="PTHR20993:SF0">
    <property type="entry name" value="GH07914P"/>
    <property type="match status" value="1"/>
</dbReference>
<keyword evidence="4" id="KW-1185">Reference proteome</keyword>
<feature type="region of interest" description="Disordered" evidence="1">
    <location>
        <begin position="253"/>
        <end position="349"/>
    </location>
</feature>
<accession>A0A9Q0MR25</accession>
<dbReference type="Gene3D" id="3.15.10.30">
    <property type="entry name" value="Haemolymph juvenile hormone binding protein"/>
    <property type="match status" value="1"/>
</dbReference>
<name>A0A9Q0MR25_9DIPT</name>
<gene>
    <name evidence="3" type="ORF">Bhyg_15027</name>
</gene>
<sequence>MSKALGILVLSLAVCSVTSLSVNPQVVAINEFETNSVIDDSLRNLLESLRYSLRCGFPDQGIPSLAPFYLKYAELNERGLLYRVQGDIRDLTIAGLDGYTVDIATLNILTLRTTIGLTLPKLSLSSFYNFDALLLRFIPIFGHGRLNLDVNDLSVVANARLTISLRTGRLNMTSLDIDVNMGSTFSDSTGVYDSRIVSTLFNIAFERTLRDVFDNNKENLETFLENLLIPLANGYLNELTLQDLLGLIGGGSGGSGRSDGPHLDPDTGELICSSDEEPPSETTESVSSTVPGDENTENPDTSSASDETSQSVNPTSPSTETSQSVDPPTLPIESSTDNELESDGIYDSNNLDLKNTIMKILRKAFKDM</sequence>
<proteinExistence type="predicted"/>
<feature type="chain" id="PRO_5040463449" description="Hemolymph juvenile hormone binding protein" evidence="2">
    <location>
        <begin position="20"/>
        <end position="368"/>
    </location>
</feature>
<evidence type="ECO:0000256" key="2">
    <source>
        <dbReference type="SAM" id="SignalP"/>
    </source>
</evidence>
<dbReference type="Proteomes" id="UP001151699">
    <property type="component" value="Chromosome C"/>
</dbReference>
<feature type="compositionally biased region" description="Polar residues" evidence="1">
    <location>
        <begin position="298"/>
        <end position="335"/>
    </location>
</feature>
<feature type="compositionally biased region" description="Low complexity" evidence="1">
    <location>
        <begin position="280"/>
        <end position="291"/>
    </location>
</feature>
<evidence type="ECO:0000313" key="4">
    <source>
        <dbReference type="Proteomes" id="UP001151699"/>
    </source>
</evidence>
<comment type="caution">
    <text evidence="3">The sequence shown here is derived from an EMBL/GenBank/DDBJ whole genome shotgun (WGS) entry which is preliminary data.</text>
</comment>
<dbReference type="OrthoDB" id="6370791at2759"/>
<reference evidence="3" key="1">
    <citation type="submission" date="2022-07" db="EMBL/GenBank/DDBJ databases">
        <authorList>
            <person name="Trinca V."/>
            <person name="Uliana J.V.C."/>
            <person name="Torres T.T."/>
            <person name="Ward R.J."/>
            <person name="Monesi N."/>
        </authorList>
    </citation>
    <scope>NUCLEOTIDE SEQUENCE</scope>
    <source>
        <strain evidence="3">HSMRA1968</strain>
        <tissue evidence="3">Whole embryos</tissue>
    </source>
</reference>
<dbReference type="InterPro" id="IPR038606">
    <property type="entry name" value="To_sf"/>
</dbReference>
<dbReference type="EMBL" id="WJQU01000004">
    <property type="protein sequence ID" value="KAJ6636437.1"/>
    <property type="molecule type" value="Genomic_DNA"/>
</dbReference>
<evidence type="ECO:0000313" key="3">
    <source>
        <dbReference type="EMBL" id="KAJ6636437.1"/>
    </source>
</evidence>
<evidence type="ECO:0000256" key="1">
    <source>
        <dbReference type="SAM" id="MobiDB-lite"/>
    </source>
</evidence>
<organism evidence="3 4">
    <name type="scientific">Pseudolycoriella hygida</name>
    <dbReference type="NCBI Taxonomy" id="35572"/>
    <lineage>
        <taxon>Eukaryota</taxon>
        <taxon>Metazoa</taxon>
        <taxon>Ecdysozoa</taxon>
        <taxon>Arthropoda</taxon>
        <taxon>Hexapoda</taxon>
        <taxon>Insecta</taxon>
        <taxon>Pterygota</taxon>
        <taxon>Neoptera</taxon>
        <taxon>Endopterygota</taxon>
        <taxon>Diptera</taxon>
        <taxon>Nematocera</taxon>
        <taxon>Sciaroidea</taxon>
        <taxon>Sciaridae</taxon>
        <taxon>Pseudolycoriella</taxon>
    </lineage>
</organism>
<dbReference type="Pfam" id="PF06585">
    <property type="entry name" value="JHBP"/>
    <property type="match status" value="1"/>
</dbReference>
<dbReference type="PANTHER" id="PTHR20993">
    <property type="entry name" value="GH07914P"/>
    <property type="match status" value="1"/>
</dbReference>
<dbReference type="InterPro" id="IPR010562">
    <property type="entry name" value="Haemolymph_juvenile_hormone-bd"/>
</dbReference>
<protein>
    <recommendedName>
        <fullName evidence="5">Hemolymph juvenile hormone binding protein</fullName>
    </recommendedName>
</protein>
<dbReference type="AlphaFoldDB" id="A0A9Q0MR25"/>
<evidence type="ECO:0008006" key="5">
    <source>
        <dbReference type="Google" id="ProtNLM"/>
    </source>
</evidence>
<keyword evidence="2" id="KW-0732">Signal</keyword>
<feature type="signal peptide" evidence="2">
    <location>
        <begin position="1"/>
        <end position="19"/>
    </location>
</feature>